<feature type="domain" description="RCK N-terminal" evidence="1">
    <location>
        <begin position="8"/>
        <end position="124"/>
    </location>
</feature>
<dbReference type="InterPro" id="IPR006037">
    <property type="entry name" value="RCK_C"/>
</dbReference>
<evidence type="ECO:0000313" key="4">
    <source>
        <dbReference type="Proteomes" id="UP000000235"/>
    </source>
</evidence>
<feature type="domain" description="RCK C-terminal" evidence="2">
    <location>
        <begin position="140"/>
        <end position="222"/>
    </location>
</feature>
<dbReference type="InterPro" id="IPR050721">
    <property type="entry name" value="Trk_Ktr_HKT_K-transport"/>
</dbReference>
<dbReference type="InterPro" id="IPR036721">
    <property type="entry name" value="RCK_C_sf"/>
</dbReference>
<dbReference type="Proteomes" id="UP000000235">
    <property type="component" value="Chromosome"/>
</dbReference>
<dbReference type="AlphaFoldDB" id="A4X1V7"/>
<dbReference type="SUPFAM" id="SSF116726">
    <property type="entry name" value="TrkA C-terminal domain-like"/>
    <property type="match status" value="1"/>
</dbReference>
<dbReference type="eggNOG" id="COG0569">
    <property type="taxonomic scope" value="Bacteria"/>
</dbReference>
<dbReference type="Pfam" id="PF02254">
    <property type="entry name" value="TrkA_N"/>
    <property type="match status" value="1"/>
</dbReference>
<dbReference type="KEGG" id="stp:Strop_0372"/>
<dbReference type="InterPro" id="IPR036291">
    <property type="entry name" value="NAD(P)-bd_dom_sf"/>
</dbReference>
<evidence type="ECO:0000259" key="2">
    <source>
        <dbReference type="PROSITE" id="PS51202"/>
    </source>
</evidence>
<organism evidence="3 4">
    <name type="scientific">Salinispora tropica (strain ATCC BAA-916 / DSM 44818 / JCM 13857 / NBRC 105044 / CNB-440)</name>
    <dbReference type="NCBI Taxonomy" id="369723"/>
    <lineage>
        <taxon>Bacteria</taxon>
        <taxon>Bacillati</taxon>
        <taxon>Actinomycetota</taxon>
        <taxon>Actinomycetes</taxon>
        <taxon>Micromonosporales</taxon>
        <taxon>Micromonosporaceae</taxon>
        <taxon>Salinispora</taxon>
    </lineage>
</organism>
<name>A4X1V7_SALTO</name>
<dbReference type="GO" id="GO:0006813">
    <property type="term" value="P:potassium ion transport"/>
    <property type="evidence" value="ECO:0007669"/>
    <property type="project" value="InterPro"/>
</dbReference>
<dbReference type="SUPFAM" id="SSF51735">
    <property type="entry name" value="NAD(P)-binding Rossmann-fold domains"/>
    <property type="match status" value="1"/>
</dbReference>
<dbReference type="PATRIC" id="fig|369723.5.peg.384"/>
<dbReference type="Pfam" id="PF02080">
    <property type="entry name" value="TrkA_C"/>
    <property type="match status" value="1"/>
</dbReference>
<dbReference type="PANTHER" id="PTHR43833">
    <property type="entry name" value="POTASSIUM CHANNEL PROTEIN 2-RELATED-RELATED"/>
    <property type="match status" value="1"/>
</dbReference>
<dbReference type="GO" id="GO:0008324">
    <property type="term" value="F:monoatomic cation transmembrane transporter activity"/>
    <property type="evidence" value="ECO:0007669"/>
    <property type="project" value="InterPro"/>
</dbReference>
<evidence type="ECO:0000259" key="1">
    <source>
        <dbReference type="PROSITE" id="PS51201"/>
    </source>
</evidence>
<dbReference type="Gene3D" id="3.40.50.720">
    <property type="entry name" value="NAD(P)-binding Rossmann-like Domain"/>
    <property type="match status" value="1"/>
</dbReference>
<proteinExistence type="predicted"/>
<dbReference type="STRING" id="369723.Strop_0372"/>
<sequence>MSARKDQHSGVIVVGLGRFGSHLADTLVQLEHPVLAIDQDAERVQRWANRIDRVVQADATDEEALSQLGAADLGRAVVAIGASLEASVLSVLALTELGIPQIWARATSPEHAKILASVGARHVIFPEAEAGERLAHLIVSRMLDFIEFGDDFVIAKVRTPESLTGRPLRELTPEHRRGVQVVGVKLAGKRFQAATEDTVLSSGTMLIVEGGSEEVQSFAALS</sequence>
<dbReference type="InterPro" id="IPR003148">
    <property type="entry name" value="RCK_N"/>
</dbReference>
<dbReference type="HOGENOM" id="CLU_046525_3_1_11"/>
<accession>A4X1V7</accession>
<dbReference type="EMBL" id="CP000667">
    <property type="protein sequence ID" value="ABP52857.1"/>
    <property type="molecule type" value="Genomic_DNA"/>
</dbReference>
<protein>
    <submittedName>
        <fullName evidence="3">TrkA-N domain protein</fullName>
    </submittedName>
</protein>
<dbReference type="Gene3D" id="3.30.70.1450">
    <property type="entry name" value="Regulator of K+ conductance, C-terminal domain"/>
    <property type="match status" value="1"/>
</dbReference>
<keyword evidence="4" id="KW-1185">Reference proteome</keyword>
<reference evidence="4" key="1">
    <citation type="journal article" date="2007" name="Proc. Natl. Acad. Sci. U.S.A.">
        <title>Genome sequencing reveals complex secondary metabolome in the marine actinomycete Salinispora tropica.</title>
        <authorList>
            <person name="Udwary D.W."/>
            <person name="Zeigler L."/>
            <person name="Asolkar R.N."/>
            <person name="Singan V."/>
            <person name="Lapidus A."/>
            <person name="Fenical W."/>
            <person name="Jensen P.R."/>
            <person name="Moore B.S."/>
        </authorList>
    </citation>
    <scope>NUCLEOTIDE SEQUENCE [LARGE SCALE GENOMIC DNA]</scope>
    <source>
        <strain evidence="4">ATCC BAA-916 / DSM 44818 / CNB-440</strain>
    </source>
</reference>
<dbReference type="PANTHER" id="PTHR43833:SF7">
    <property type="entry name" value="KTR SYSTEM POTASSIUM UPTAKE PROTEIN C"/>
    <property type="match status" value="1"/>
</dbReference>
<dbReference type="PROSITE" id="PS51202">
    <property type="entry name" value="RCK_C"/>
    <property type="match status" value="1"/>
</dbReference>
<dbReference type="RefSeq" id="WP_011904291.1">
    <property type="nucleotide sequence ID" value="NC_009380.1"/>
</dbReference>
<gene>
    <name evidence="3" type="ordered locus">Strop_0372</name>
</gene>
<dbReference type="PROSITE" id="PS51201">
    <property type="entry name" value="RCK_N"/>
    <property type="match status" value="1"/>
</dbReference>
<evidence type="ECO:0000313" key="3">
    <source>
        <dbReference type="EMBL" id="ABP52857.1"/>
    </source>
</evidence>